<feature type="chain" id="PRO_5040883011" evidence="1">
    <location>
        <begin position="23"/>
        <end position="249"/>
    </location>
</feature>
<dbReference type="OrthoDB" id="5724387at2759"/>
<dbReference type="Proteomes" id="UP001150925">
    <property type="component" value="Unassembled WGS sequence"/>
</dbReference>
<dbReference type="EMBL" id="JANBPY010001017">
    <property type="protein sequence ID" value="KAJ1962100.1"/>
    <property type="molecule type" value="Genomic_DNA"/>
</dbReference>
<evidence type="ECO:0000256" key="1">
    <source>
        <dbReference type="SAM" id="SignalP"/>
    </source>
</evidence>
<feature type="signal peptide" evidence="1">
    <location>
        <begin position="1"/>
        <end position="22"/>
    </location>
</feature>
<accession>A0A9W8AN37</accession>
<evidence type="ECO:0000313" key="3">
    <source>
        <dbReference type="Proteomes" id="UP001150925"/>
    </source>
</evidence>
<proteinExistence type="predicted"/>
<evidence type="ECO:0000313" key="2">
    <source>
        <dbReference type="EMBL" id="KAJ1962100.1"/>
    </source>
</evidence>
<reference evidence="2" key="1">
    <citation type="submission" date="2022-07" db="EMBL/GenBank/DDBJ databases">
        <title>Phylogenomic reconstructions and comparative analyses of Kickxellomycotina fungi.</title>
        <authorList>
            <person name="Reynolds N.K."/>
            <person name="Stajich J.E."/>
            <person name="Barry K."/>
            <person name="Grigoriev I.V."/>
            <person name="Crous P."/>
            <person name="Smith M.E."/>
        </authorList>
    </citation>
    <scope>NUCLEOTIDE SEQUENCE</scope>
    <source>
        <strain evidence="2">RSA 1196</strain>
    </source>
</reference>
<protein>
    <submittedName>
        <fullName evidence="2">Uncharacterized protein</fullName>
    </submittedName>
</protein>
<organism evidence="2 3">
    <name type="scientific">Dispira parvispora</name>
    <dbReference type="NCBI Taxonomy" id="1520584"/>
    <lineage>
        <taxon>Eukaryota</taxon>
        <taxon>Fungi</taxon>
        <taxon>Fungi incertae sedis</taxon>
        <taxon>Zoopagomycota</taxon>
        <taxon>Kickxellomycotina</taxon>
        <taxon>Dimargaritomycetes</taxon>
        <taxon>Dimargaritales</taxon>
        <taxon>Dimargaritaceae</taxon>
        <taxon>Dispira</taxon>
    </lineage>
</organism>
<name>A0A9W8AN37_9FUNG</name>
<sequence>MVSCSTIWCVLLAIVLPTEVLSSGTPSDRHNVMKIDFLCGNSPNSHTEATNVERTDSGANIQSKSEIEERVDGILHGKAETVPGEYFDPRSKLHKNTVDSFKRFEESCDRDLLKGARNALERDLEKRIDFVFNTIEDILDNVKKRSTTLWVEKGDWLILPPQLQKYTGNDVIIAMIYQEMGKNEIQSKFVLIPNVPGYDCNYYKEHFQRQYEFVYAFPLPLGTDPRLTMTTFLREFAKYKAEVDGNLAA</sequence>
<keyword evidence="1" id="KW-0732">Signal</keyword>
<gene>
    <name evidence="2" type="ORF">IWQ62_003641</name>
</gene>
<dbReference type="AlphaFoldDB" id="A0A9W8AN37"/>
<comment type="caution">
    <text evidence="2">The sequence shown here is derived from an EMBL/GenBank/DDBJ whole genome shotgun (WGS) entry which is preliminary data.</text>
</comment>
<keyword evidence="3" id="KW-1185">Reference proteome</keyword>